<dbReference type="EMBL" id="FQUP01000001">
    <property type="protein sequence ID" value="SHE97408.1"/>
    <property type="molecule type" value="Genomic_DNA"/>
</dbReference>
<dbReference type="InterPro" id="IPR021270">
    <property type="entry name" value="DUF2849"/>
</dbReference>
<reference evidence="1 2" key="1">
    <citation type="submission" date="2016-11" db="EMBL/GenBank/DDBJ databases">
        <authorList>
            <person name="Jaros S."/>
            <person name="Januszkiewicz K."/>
            <person name="Wedrychowicz H."/>
        </authorList>
    </citation>
    <scope>NUCLEOTIDE SEQUENCE [LARGE SCALE GENOMIC DNA]</scope>
    <source>
        <strain evidence="1 2">DSM 19436</strain>
    </source>
</reference>
<organism evidence="1 2">
    <name type="scientific">Kaistia soli DSM 19436</name>
    <dbReference type="NCBI Taxonomy" id="1122133"/>
    <lineage>
        <taxon>Bacteria</taxon>
        <taxon>Pseudomonadati</taxon>
        <taxon>Pseudomonadota</taxon>
        <taxon>Alphaproteobacteria</taxon>
        <taxon>Hyphomicrobiales</taxon>
        <taxon>Kaistiaceae</taxon>
        <taxon>Kaistia</taxon>
    </lineage>
</organism>
<name>A0A1M4XVG0_9HYPH</name>
<dbReference type="Proteomes" id="UP000184485">
    <property type="component" value="Unassembled WGS sequence"/>
</dbReference>
<evidence type="ECO:0000313" key="1">
    <source>
        <dbReference type="EMBL" id="SHE97408.1"/>
    </source>
</evidence>
<protein>
    <recommendedName>
        <fullName evidence="3">DUF2849 domain-containing protein</fullName>
    </recommendedName>
</protein>
<evidence type="ECO:0008006" key="3">
    <source>
        <dbReference type="Google" id="ProtNLM"/>
    </source>
</evidence>
<dbReference type="STRING" id="1122133.SAMN02745157_1350"/>
<gene>
    <name evidence="1" type="ORF">SAMN02745157_1350</name>
</gene>
<dbReference type="Pfam" id="PF11011">
    <property type="entry name" value="DUF2849"/>
    <property type="match status" value="1"/>
</dbReference>
<dbReference type="RefSeq" id="WP_073051908.1">
    <property type="nucleotide sequence ID" value="NZ_FQUP01000001.1"/>
</dbReference>
<keyword evidence="2" id="KW-1185">Reference proteome</keyword>
<proteinExistence type="predicted"/>
<dbReference type="OrthoDB" id="9815695at2"/>
<evidence type="ECO:0000313" key="2">
    <source>
        <dbReference type="Proteomes" id="UP000184485"/>
    </source>
</evidence>
<dbReference type="AlphaFoldDB" id="A0A1M4XVG0"/>
<accession>A0A1M4XVG0</accession>
<sequence length="104" mass="10940">MSDSIITANDLGNGLVVFLTADGGWSQRLADARVVGPDALPEAVAYGKAQHDARIVVEPYDIEVTLENGVPVPVRLRERIRAAGPTVAYGEAEIAERAALSKAG</sequence>